<dbReference type="GO" id="GO:0003964">
    <property type="term" value="F:RNA-directed DNA polymerase activity"/>
    <property type="evidence" value="ECO:0007669"/>
    <property type="project" value="UniProtKB-KW"/>
</dbReference>
<keyword evidence="2" id="KW-0695">RNA-directed DNA polymerase</keyword>
<gene>
    <name evidence="2" type="ORF">DFR29_12739</name>
</gene>
<dbReference type="Proteomes" id="UP000295293">
    <property type="component" value="Unassembled WGS sequence"/>
</dbReference>
<dbReference type="EMBL" id="SNZH01000027">
    <property type="protein sequence ID" value="TDR36689.1"/>
    <property type="molecule type" value="Genomic_DNA"/>
</dbReference>
<dbReference type="InterPro" id="IPR000477">
    <property type="entry name" value="RT_dom"/>
</dbReference>
<keyword evidence="3" id="KW-1185">Reference proteome</keyword>
<dbReference type="AlphaFoldDB" id="A0A4V3DKW9"/>
<organism evidence="2 3">
    <name type="scientific">Tahibacter aquaticus</name>
    <dbReference type="NCBI Taxonomy" id="520092"/>
    <lineage>
        <taxon>Bacteria</taxon>
        <taxon>Pseudomonadati</taxon>
        <taxon>Pseudomonadota</taxon>
        <taxon>Gammaproteobacteria</taxon>
        <taxon>Lysobacterales</taxon>
        <taxon>Rhodanobacteraceae</taxon>
        <taxon>Tahibacter</taxon>
    </lineage>
</organism>
<evidence type="ECO:0000259" key="1">
    <source>
        <dbReference type="Pfam" id="PF00078"/>
    </source>
</evidence>
<dbReference type="Pfam" id="PF00078">
    <property type="entry name" value="RVT_1"/>
    <property type="match status" value="1"/>
</dbReference>
<protein>
    <submittedName>
        <fullName evidence="2">Reverse transcriptase (RNA-dependent DNA polymerase)</fullName>
    </submittedName>
</protein>
<sequence>MRRGKRRPLSRSEFRPILTDTLPFEVPPTFSNRGFYSFLEEFNVRYESECGTLSWSCDDSSLDVVMQLISGMLPGSKVSTSTTTAWGKRRATRSLVARPASGLANKKNWRAPFSFIVSHGLGGRALTIPHPFSQLEVSAFYSKFRNLIAYYASASKFSIRRPVRVARSTFFNDSLHLQRVDSETRGVEQYGKEYEKLGSFFVYKNYRNIHRFFESKDYHRCESQYDAMTLIDVSKCFDSIYTHSIAWAILGRERTKLNLGDIGGTFSGRFDALMSSLNDGETHGIVIGPEFSRVFAEIILQSVDSLIEKELGELAIPLVHGVDYEVFRYVDDFYIFYNDKKNRSAIVNIVQRALRAQRLGINESKLRDYEKPIITELTIAKDKVSALLDSEIVPLLTHVESSDSLSFSCRANSTRLITKYKAIVVETRVAYSDLLNYTLAAMERKLTQVVEKFLDSKQEAGDRQRVVAAVHSVLETVFFCYSTEPRVNHVVRLCRMLCTSIRFLQTRAFSSELRHRIFKYIFDNLFVQLNRNFRREFRGIDSLYLLVTLQQLGGSYRLSQLQLARFFRINENFEALLRPGYLDYFSVTVLLSYVGDKKRYRQIRAFLQAHIIDKLGNERRRWDSCECLMLLLDVVSCPYLDDRTKVESCRVFGLDNICQFYALRDATKRWFTAWGKSFDLAWALESKRSVEVY</sequence>
<evidence type="ECO:0000313" key="3">
    <source>
        <dbReference type="Proteomes" id="UP000295293"/>
    </source>
</evidence>
<dbReference type="RefSeq" id="WP_133821868.1">
    <property type="nucleotide sequence ID" value="NZ_SNZH01000027.1"/>
</dbReference>
<keyword evidence="2" id="KW-0808">Transferase</keyword>
<dbReference type="CDD" id="cd01646">
    <property type="entry name" value="RT_Bac_retron_I"/>
    <property type="match status" value="1"/>
</dbReference>
<proteinExistence type="predicted"/>
<feature type="domain" description="Reverse transcriptase" evidence="1">
    <location>
        <begin position="211"/>
        <end position="369"/>
    </location>
</feature>
<name>A0A4V3DKW9_9GAMM</name>
<dbReference type="OrthoDB" id="9793236at2"/>
<evidence type="ECO:0000313" key="2">
    <source>
        <dbReference type="EMBL" id="TDR36689.1"/>
    </source>
</evidence>
<dbReference type="NCBIfam" id="NF041748">
    <property type="entry name" value="Drt3b"/>
    <property type="match status" value="1"/>
</dbReference>
<comment type="caution">
    <text evidence="2">The sequence shown here is derived from an EMBL/GenBank/DDBJ whole genome shotgun (WGS) entry which is preliminary data.</text>
</comment>
<keyword evidence="2" id="KW-0548">Nucleotidyltransferase</keyword>
<reference evidence="2 3" key="1">
    <citation type="submission" date="2019-03" db="EMBL/GenBank/DDBJ databases">
        <title>Genomic Encyclopedia of Type Strains, Phase IV (KMG-IV): sequencing the most valuable type-strain genomes for metagenomic binning, comparative biology and taxonomic classification.</title>
        <authorList>
            <person name="Goeker M."/>
        </authorList>
    </citation>
    <scope>NUCLEOTIDE SEQUENCE [LARGE SCALE GENOMIC DNA]</scope>
    <source>
        <strain evidence="2 3">DSM 21667</strain>
    </source>
</reference>
<accession>A0A4V3DKW9</accession>